<evidence type="ECO:0000256" key="7">
    <source>
        <dbReference type="ARBA" id="ARBA00023242"/>
    </source>
</evidence>
<reference evidence="9" key="1">
    <citation type="submission" date="2022-03" db="EMBL/GenBank/DDBJ databases">
        <authorList>
            <person name="Sayadi A."/>
        </authorList>
    </citation>
    <scope>NUCLEOTIDE SEQUENCE</scope>
</reference>
<dbReference type="Proteomes" id="UP001152888">
    <property type="component" value="Unassembled WGS sequence"/>
</dbReference>
<comment type="cofactor">
    <cofactor evidence="1">
        <name>a divalent metal cation</name>
        <dbReference type="ChEBI" id="CHEBI:60240"/>
    </cofactor>
</comment>
<proteinExistence type="inferred from homology"/>
<evidence type="ECO:0000313" key="9">
    <source>
        <dbReference type="EMBL" id="CAH1974860.1"/>
    </source>
</evidence>
<gene>
    <name evidence="9" type="ORF">ACAOBT_LOCUS11321</name>
</gene>
<dbReference type="GO" id="GO:0004518">
    <property type="term" value="F:nuclease activity"/>
    <property type="evidence" value="ECO:0007669"/>
    <property type="project" value="UniProtKB-KW"/>
</dbReference>
<feature type="domain" description="DDE Tnp4" evidence="8">
    <location>
        <begin position="167"/>
        <end position="331"/>
    </location>
</feature>
<evidence type="ECO:0000313" key="10">
    <source>
        <dbReference type="Proteomes" id="UP001152888"/>
    </source>
</evidence>
<evidence type="ECO:0000256" key="3">
    <source>
        <dbReference type="ARBA" id="ARBA00006958"/>
    </source>
</evidence>
<dbReference type="GO" id="GO:0046872">
    <property type="term" value="F:metal ion binding"/>
    <property type="evidence" value="ECO:0007669"/>
    <property type="project" value="UniProtKB-KW"/>
</dbReference>
<evidence type="ECO:0000256" key="6">
    <source>
        <dbReference type="ARBA" id="ARBA00022801"/>
    </source>
</evidence>
<dbReference type="PANTHER" id="PTHR22930">
    <property type="match status" value="1"/>
</dbReference>
<keyword evidence="10" id="KW-1185">Reference proteome</keyword>
<sequence length="387" mass="45171">MSSSSDDEDALALLQLINVQRHRRYWVHPVWRMSQEHRYFKMMEKLCEYPDRFPTVYKMSLECFHIVLSKVRHGLQKKHTNWREPICPEERLLITLRYYADGCSFKSLSTYVQRGSTTVQKIVQETSRVLWEYLQPEYMPIPTTQKWLEVAQRFYTLWNLPNCVGSIDGKHIRIKAPKNSRSAYINYKGYFSIVLMAVVDADGLFLTIDVGEYGRNSDGRAFQVSYFGQAMEQGNLNLPHPTPLPGETNMVPYYFIADEAFPLKKNLMKPYGRNQLTNERRAFNNRLSRARKSVECAFGMIRTKFSVLSTSVCCDPENVDSIIKAMSVLHNVIRKYDGKLVVPRFNNSLIGTNINVQQTREDPKIIREYLTTYMTTRSPIPFQNRHN</sequence>
<dbReference type="Pfam" id="PF13359">
    <property type="entry name" value="DDE_Tnp_4"/>
    <property type="match status" value="1"/>
</dbReference>
<dbReference type="InterPro" id="IPR045249">
    <property type="entry name" value="HARBI1-like"/>
</dbReference>
<comment type="caution">
    <text evidence="9">The sequence shown here is derived from an EMBL/GenBank/DDBJ whole genome shotgun (WGS) entry which is preliminary data.</text>
</comment>
<dbReference type="AlphaFoldDB" id="A0A9P0KHH4"/>
<evidence type="ECO:0000256" key="5">
    <source>
        <dbReference type="ARBA" id="ARBA00022723"/>
    </source>
</evidence>
<dbReference type="GO" id="GO:0005634">
    <property type="term" value="C:nucleus"/>
    <property type="evidence" value="ECO:0007669"/>
    <property type="project" value="UniProtKB-SubCell"/>
</dbReference>
<dbReference type="OrthoDB" id="2570778at2759"/>
<protein>
    <recommendedName>
        <fullName evidence="8">DDE Tnp4 domain-containing protein</fullName>
    </recommendedName>
</protein>
<accession>A0A9P0KHH4</accession>
<evidence type="ECO:0000256" key="1">
    <source>
        <dbReference type="ARBA" id="ARBA00001968"/>
    </source>
</evidence>
<keyword evidence="4" id="KW-0540">Nuclease</keyword>
<keyword evidence="7" id="KW-0539">Nucleus</keyword>
<keyword evidence="5" id="KW-0479">Metal-binding</keyword>
<comment type="subcellular location">
    <subcellularLocation>
        <location evidence="2">Nucleus</location>
    </subcellularLocation>
</comment>
<comment type="similarity">
    <text evidence="3">Belongs to the HARBI1 family.</text>
</comment>
<evidence type="ECO:0000256" key="2">
    <source>
        <dbReference type="ARBA" id="ARBA00004123"/>
    </source>
</evidence>
<name>A0A9P0KHH4_ACAOB</name>
<dbReference type="PANTHER" id="PTHR22930:SF269">
    <property type="entry name" value="NUCLEASE HARBI1-LIKE PROTEIN"/>
    <property type="match status" value="1"/>
</dbReference>
<keyword evidence="6" id="KW-0378">Hydrolase</keyword>
<organism evidence="9 10">
    <name type="scientific">Acanthoscelides obtectus</name>
    <name type="common">Bean weevil</name>
    <name type="synonym">Bruchus obtectus</name>
    <dbReference type="NCBI Taxonomy" id="200917"/>
    <lineage>
        <taxon>Eukaryota</taxon>
        <taxon>Metazoa</taxon>
        <taxon>Ecdysozoa</taxon>
        <taxon>Arthropoda</taxon>
        <taxon>Hexapoda</taxon>
        <taxon>Insecta</taxon>
        <taxon>Pterygota</taxon>
        <taxon>Neoptera</taxon>
        <taxon>Endopterygota</taxon>
        <taxon>Coleoptera</taxon>
        <taxon>Polyphaga</taxon>
        <taxon>Cucujiformia</taxon>
        <taxon>Chrysomeloidea</taxon>
        <taxon>Chrysomelidae</taxon>
        <taxon>Bruchinae</taxon>
        <taxon>Bruchini</taxon>
        <taxon>Acanthoscelides</taxon>
    </lineage>
</organism>
<dbReference type="GO" id="GO:0016787">
    <property type="term" value="F:hydrolase activity"/>
    <property type="evidence" value="ECO:0007669"/>
    <property type="project" value="UniProtKB-KW"/>
</dbReference>
<dbReference type="EMBL" id="CAKOFQ010006830">
    <property type="protein sequence ID" value="CAH1974860.1"/>
    <property type="molecule type" value="Genomic_DNA"/>
</dbReference>
<dbReference type="InterPro" id="IPR027806">
    <property type="entry name" value="HARBI1_dom"/>
</dbReference>
<evidence type="ECO:0000259" key="8">
    <source>
        <dbReference type="Pfam" id="PF13359"/>
    </source>
</evidence>
<evidence type="ECO:0000256" key="4">
    <source>
        <dbReference type="ARBA" id="ARBA00022722"/>
    </source>
</evidence>